<evidence type="ECO:0000256" key="2">
    <source>
        <dbReference type="ARBA" id="ARBA00023002"/>
    </source>
</evidence>
<accession>A0ABP8XEB4</accession>
<name>A0ABP8XEB4_9MICO</name>
<keyword evidence="2" id="KW-0560">Oxidoreductase</keyword>
<dbReference type="EMBL" id="BAABHM010000011">
    <property type="protein sequence ID" value="GAA4704152.1"/>
    <property type="molecule type" value="Genomic_DNA"/>
</dbReference>
<proteinExistence type="inferred from homology"/>
<evidence type="ECO:0000313" key="4">
    <source>
        <dbReference type="EMBL" id="GAA4704152.1"/>
    </source>
</evidence>
<keyword evidence="5" id="KW-1185">Reference proteome</keyword>
<comment type="caution">
    <text evidence="4">The sequence shown here is derived from an EMBL/GenBank/DDBJ whole genome shotgun (WGS) entry which is preliminary data.</text>
</comment>
<dbReference type="InterPro" id="IPR002347">
    <property type="entry name" value="SDR_fam"/>
</dbReference>
<protein>
    <submittedName>
        <fullName evidence="4">SDR family oxidoreductase</fullName>
    </submittedName>
</protein>
<dbReference type="InterPro" id="IPR051122">
    <property type="entry name" value="SDR_DHRS6-like"/>
</dbReference>
<dbReference type="Pfam" id="PF00106">
    <property type="entry name" value="adh_short"/>
    <property type="match status" value="1"/>
</dbReference>
<dbReference type="PRINTS" id="PR00081">
    <property type="entry name" value="GDHRDH"/>
</dbReference>
<dbReference type="SUPFAM" id="SSF51735">
    <property type="entry name" value="NAD(P)-binding Rossmann-fold domains"/>
    <property type="match status" value="1"/>
</dbReference>
<evidence type="ECO:0000313" key="5">
    <source>
        <dbReference type="Proteomes" id="UP001500843"/>
    </source>
</evidence>
<dbReference type="Gene3D" id="3.40.50.720">
    <property type="entry name" value="NAD(P)-binding Rossmann-like Domain"/>
    <property type="match status" value="1"/>
</dbReference>
<dbReference type="CDD" id="cd05233">
    <property type="entry name" value="SDR_c"/>
    <property type="match status" value="1"/>
</dbReference>
<sequence>MMDLGLAGKRVLVTGASRGIGLATVQAFLAEGASVTAVSRRSTPELEATGATFLAADLSTPDGPVRVVESALANDPRLDVLVNNAGGGVLPDGVLADPFGGDDDVWEHALALNFFSAVRTTRAALPALTTARGSVVNVGSDSALMPHRAPLSYSTAKAAINAFSRGLAEQVGGAGVRINVVTPGATRTSLLTGADGVTGQVAAAMGVSHAAVLEGFPEQNGMVTGRLIEPSEIARVIVLLSSPTLPSAVGSNWALHGGSLKAPA</sequence>
<dbReference type="InterPro" id="IPR036291">
    <property type="entry name" value="NAD(P)-bd_dom_sf"/>
</dbReference>
<dbReference type="Proteomes" id="UP001500843">
    <property type="component" value="Unassembled WGS sequence"/>
</dbReference>
<dbReference type="PANTHER" id="PTHR43477">
    <property type="entry name" value="DIHYDROANTICAPSIN 7-DEHYDROGENASE"/>
    <property type="match status" value="1"/>
</dbReference>
<evidence type="ECO:0000256" key="1">
    <source>
        <dbReference type="ARBA" id="ARBA00006484"/>
    </source>
</evidence>
<gene>
    <name evidence="4" type="ORF">GCM10023198_27180</name>
</gene>
<dbReference type="PRINTS" id="PR00080">
    <property type="entry name" value="SDRFAMILY"/>
</dbReference>
<reference evidence="5" key="1">
    <citation type="journal article" date="2019" name="Int. J. Syst. Evol. Microbiol.">
        <title>The Global Catalogue of Microorganisms (GCM) 10K type strain sequencing project: providing services to taxonomists for standard genome sequencing and annotation.</title>
        <authorList>
            <consortium name="The Broad Institute Genomics Platform"/>
            <consortium name="The Broad Institute Genome Sequencing Center for Infectious Disease"/>
            <person name="Wu L."/>
            <person name="Ma J."/>
        </authorList>
    </citation>
    <scope>NUCLEOTIDE SEQUENCE [LARGE SCALE GENOMIC DNA]</scope>
    <source>
        <strain evidence="5">JCM 17975</strain>
    </source>
</reference>
<evidence type="ECO:0000256" key="3">
    <source>
        <dbReference type="RuleBase" id="RU000363"/>
    </source>
</evidence>
<organism evidence="4 5">
    <name type="scientific">Promicromonospora umidemergens</name>
    <dbReference type="NCBI Taxonomy" id="629679"/>
    <lineage>
        <taxon>Bacteria</taxon>
        <taxon>Bacillati</taxon>
        <taxon>Actinomycetota</taxon>
        <taxon>Actinomycetes</taxon>
        <taxon>Micrococcales</taxon>
        <taxon>Promicromonosporaceae</taxon>
        <taxon>Promicromonospora</taxon>
    </lineage>
</organism>
<comment type="similarity">
    <text evidence="1 3">Belongs to the short-chain dehydrogenases/reductases (SDR) family.</text>
</comment>
<dbReference type="PANTHER" id="PTHR43477:SF1">
    <property type="entry name" value="DIHYDROANTICAPSIN 7-DEHYDROGENASE"/>
    <property type="match status" value="1"/>
</dbReference>